<gene>
    <name evidence="5" type="ORF">BC938DRAFT_483838</name>
</gene>
<dbReference type="InterPro" id="IPR035927">
    <property type="entry name" value="DUSP-like_sf"/>
</dbReference>
<dbReference type="SUPFAM" id="SSF57850">
    <property type="entry name" value="RING/U-box"/>
    <property type="match status" value="1"/>
</dbReference>
<keyword evidence="1" id="KW-0862">Zinc</keyword>
<dbReference type="GO" id="GO:0004843">
    <property type="term" value="F:cysteine-type deubiquitinase activity"/>
    <property type="evidence" value="ECO:0007669"/>
    <property type="project" value="InterPro"/>
</dbReference>
<evidence type="ECO:0000259" key="3">
    <source>
        <dbReference type="PROSITE" id="PS50271"/>
    </source>
</evidence>
<dbReference type="Pfam" id="PF06337">
    <property type="entry name" value="DUSP"/>
    <property type="match status" value="1"/>
</dbReference>
<reference evidence="5 6" key="1">
    <citation type="journal article" date="2018" name="New Phytol.">
        <title>Phylogenomics of Endogonaceae and evolution of mycorrhizas within Mucoromycota.</title>
        <authorList>
            <person name="Chang Y."/>
            <person name="Desiro A."/>
            <person name="Na H."/>
            <person name="Sandor L."/>
            <person name="Lipzen A."/>
            <person name="Clum A."/>
            <person name="Barry K."/>
            <person name="Grigoriev I.V."/>
            <person name="Martin F.M."/>
            <person name="Stajich J.E."/>
            <person name="Smith M.E."/>
            <person name="Bonito G."/>
            <person name="Spatafora J.W."/>
        </authorList>
    </citation>
    <scope>NUCLEOTIDE SEQUENCE [LARGE SCALE GENOMIC DNA]</scope>
    <source>
        <strain evidence="5 6">AD002</strain>
    </source>
</reference>
<dbReference type="SMART" id="SM00290">
    <property type="entry name" value="ZnF_UBP"/>
    <property type="match status" value="1"/>
</dbReference>
<dbReference type="SUPFAM" id="SSF81383">
    <property type="entry name" value="F-box domain"/>
    <property type="match status" value="1"/>
</dbReference>
<dbReference type="Proteomes" id="UP000274822">
    <property type="component" value="Unassembled WGS sequence"/>
</dbReference>
<dbReference type="InterPro" id="IPR013083">
    <property type="entry name" value="Znf_RING/FYVE/PHD"/>
</dbReference>
<dbReference type="InterPro" id="IPR001607">
    <property type="entry name" value="Znf_UBP"/>
</dbReference>
<accession>A0A433QB50</accession>
<evidence type="ECO:0008006" key="7">
    <source>
        <dbReference type="Google" id="ProtNLM"/>
    </source>
</evidence>
<evidence type="ECO:0000259" key="4">
    <source>
        <dbReference type="PROSITE" id="PS51283"/>
    </source>
</evidence>
<dbReference type="InterPro" id="IPR006615">
    <property type="entry name" value="Pept_C19_DUSP"/>
</dbReference>
<dbReference type="GO" id="GO:0008270">
    <property type="term" value="F:zinc ion binding"/>
    <property type="evidence" value="ECO:0007669"/>
    <property type="project" value="UniProtKB-KW"/>
</dbReference>
<dbReference type="Gene3D" id="3.30.40.10">
    <property type="entry name" value="Zinc/RING finger domain, C3HC4 (zinc finger)"/>
    <property type="match status" value="1"/>
</dbReference>
<feature type="domain" description="UBP-type" evidence="3">
    <location>
        <begin position="74"/>
        <end position="180"/>
    </location>
</feature>
<evidence type="ECO:0000256" key="1">
    <source>
        <dbReference type="PROSITE-ProRule" id="PRU00502"/>
    </source>
</evidence>
<dbReference type="AlphaFoldDB" id="A0A433QB50"/>
<evidence type="ECO:0000259" key="2">
    <source>
        <dbReference type="PROSITE" id="PS50181"/>
    </source>
</evidence>
<dbReference type="EMBL" id="RBNJ01009258">
    <property type="protein sequence ID" value="RUS27007.1"/>
    <property type="molecule type" value="Genomic_DNA"/>
</dbReference>
<dbReference type="InterPro" id="IPR036047">
    <property type="entry name" value="F-box-like_dom_sf"/>
</dbReference>
<keyword evidence="1" id="KW-0479">Metal-binding</keyword>
<dbReference type="Pfam" id="PF02148">
    <property type="entry name" value="zf-UBP"/>
    <property type="match status" value="1"/>
</dbReference>
<organism evidence="5 6">
    <name type="scientific">Jimgerdemannia flammicorona</name>
    <dbReference type="NCBI Taxonomy" id="994334"/>
    <lineage>
        <taxon>Eukaryota</taxon>
        <taxon>Fungi</taxon>
        <taxon>Fungi incertae sedis</taxon>
        <taxon>Mucoromycota</taxon>
        <taxon>Mucoromycotina</taxon>
        <taxon>Endogonomycetes</taxon>
        <taxon>Endogonales</taxon>
        <taxon>Endogonaceae</taxon>
        <taxon>Jimgerdemannia</taxon>
    </lineage>
</organism>
<sequence length="305" mass="35142">MEPLTRTSNEILFEIAKKLPAKDVLNFSFTNRLLYTVCSQDWVWKHLCFRDHGVNFIGPDTTWKKFYYSKDINEVCRHLSAIDEKESLQQYYSVAHKCRIKECNVPNLWMCLAKGCSVVGCGRSGDQKGHAKQHYKMDREHGLVIQIRTLQIWCYICDKWIGIPKSRPAEKAKVNAIAGLICTNRPNLQMEVALNLQMEVALNFRRQRERDFEEEIPNDSKCVLVSKTWMTDWCSFMAGCPLPGPVDNRNLLLANGSVNPDISFPENFLIVSMNTWAYLEQHYGVDGRMLSEGASQILRYRCCVA</sequence>
<protein>
    <recommendedName>
        <fullName evidence="7">UBP-type domain-containing protein</fullName>
    </recommendedName>
</protein>
<dbReference type="PROSITE" id="PS50181">
    <property type="entry name" value="FBOX"/>
    <property type="match status" value="1"/>
</dbReference>
<dbReference type="InterPro" id="IPR001810">
    <property type="entry name" value="F-box_dom"/>
</dbReference>
<dbReference type="PROSITE" id="PS51283">
    <property type="entry name" value="DUSP"/>
    <property type="match status" value="1"/>
</dbReference>
<keyword evidence="6" id="KW-1185">Reference proteome</keyword>
<dbReference type="SUPFAM" id="SSF143791">
    <property type="entry name" value="DUSP-like"/>
    <property type="match status" value="1"/>
</dbReference>
<dbReference type="PROSITE" id="PS50271">
    <property type="entry name" value="ZF_UBP"/>
    <property type="match status" value="1"/>
</dbReference>
<dbReference type="Gene3D" id="3.30.2230.10">
    <property type="entry name" value="DUSP-like"/>
    <property type="match status" value="1"/>
</dbReference>
<proteinExistence type="predicted"/>
<feature type="domain" description="DUSP" evidence="4">
    <location>
        <begin position="192"/>
        <end position="302"/>
    </location>
</feature>
<evidence type="ECO:0000313" key="6">
    <source>
        <dbReference type="Proteomes" id="UP000274822"/>
    </source>
</evidence>
<evidence type="ECO:0000313" key="5">
    <source>
        <dbReference type="EMBL" id="RUS27007.1"/>
    </source>
</evidence>
<keyword evidence="1" id="KW-0863">Zinc-finger</keyword>
<comment type="caution">
    <text evidence="5">The sequence shown here is derived from an EMBL/GenBank/DDBJ whole genome shotgun (WGS) entry which is preliminary data.</text>
</comment>
<dbReference type="Pfam" id="PF12937">
    <property type="entry name" value="F-box-like"/>
    <property type="match status" value="1"/>
</dbReference>
<name>A0A433QB50_9FUNG</name>
<feature type="domain" description="F-box" evidence="2">
    <location>
        <begin position="1"/>
        <end position="47"/>
    </location>
</feature>